<keyword evidence="1" id="KW-0472">Membrane</keyword>
<keyword evidence="1" id="KW-1133">Transmembrane helix</keyword>
<evidence type="ECO:0000313" key="2">
    <source>
        <dbReference type="EMBL" id="PMD57667.1"/>
    </source>
</evidence>
<keyword evidence="1" id="KW-0812">Transmembrane</keyword>
<dbReference type="InParanoid" id="A0A2J6T3T3"/>
<organism evidence="2 3">
    <name type="scientific">Hyaloscypha bicolor E</name>
    <dbReference type="NCBI Taxonomy" id="1095630"/>
    <lineage>
        <taxon>Eukaryota</taxon>
        <taxon>Fungi</taxon>
        <taxon>Dikarya</taxon>
        <taxon>Ascomycota</taxon>
        <taxon>Pezizomycotina</taxon>
        <taxon>Leotiomycetes</taxon>
        <taxon>Helotiales</taxon>
        <taxon>Hyaloscyphaceae</taxon>
        <taxon>Hyaloscypha</taxon>
        <taxon>Hyaloscypha bicolor</taxon>
    </lineage>
</organism>
<proteinExistence type="predicted"/>
<evidence type="ECO:0000256" key="1">
    <source>
        <dbReference type="SAM" id="Phobius"/>
    </source>
</evidence>
<evidence type="ECO:0000313" key="3">
    <source>
        <dbReference type="Proteomes" id="UP000235371"/>
    </source>
</evidence>
<feature type="transmembrane region" description="Helical" evidence="1">
    <location>
        <begin position="37"/>
        <end position="60"/>
    </location>
</feature>
<name>A0A2J6T3T3_9HELO</name>
<dbReference type="AlphaFoldDB" id="A0A2J6T3T3"/>
<dbReference type="EMBL" id="KZ613846">
    <property type="protein sequence ID" value="PMD57667.1"/>
    <property type="molecule type" value="Genomic_DNA"/>
</dbReference>
<sequence length="101" mass="11313">MASITSAQQQVHNLLKRSCKTDTSTNEQICYHLPVPAIIGIVFGLAFLLITGCFMGFLCYKCVRHKKRLEREGEEVGGGQGTVAYNGAKRGEREDWMRNAY</sequence>
<dbReference type="GeneID" id="36588725"/>
<protein>
    <submittedName>
        <fullName evidence="2">Uncharacterized protein</fullName>
    </submittedName>
</protein>
<keyword evidence="3" id="KW-1185">Reference proteome</keyword>
<gene>
    <name evidence="2" type="ORF">K444DRAFT_615066</name>
</gene>
<dbReference type="OrthoDB" id="10525592at2759"/>
<dbReference type="Proteomes" id="UP000235371">
    <property type="component" value="Unassembled WGS sequence"/>
</dbReference>
<accession>A0A2J6T3T3</accession>
<dbReference type="RefSeq" id="XP_024734571.1">
    <property type="nucleotide sequence ID" value="XM_024880648.1"/>
</dbReference>
<reference evidence="2 3" key="1">
    <citation type="submission" date="2016-04" db="EMBL/GenBank/DDBJ databases">
        <title>A degradative enzymes factory behind the ericoid mycorrhizal symbiosis.</title>
        <authorList>
            <consortium name="DOE Joint Genome Institute"/>
            <person name="Martino E."/>
            <person name="Morin E."/>
            <person name="Grelet G."/>
            <person name="Kuo A."/>
            <person name="Kohler A."/>
            <person name="Daghino S."/>
            <person name="Barry K."/>
            <person name="Choi C."/>
            <person name="Cichocki N."/>
            <person name="Clum A."/>
            <person name="Copeland A."/>
            <person name="Hainaut M."/>
            <person name="Haridas S."/>
            <person name="Labutti K."/>
            <person name="Lindquist E."/>
            <person name="Lipzen A."/>
            <person name="Khouja H.-R."/>
            <person name="Murat C."/>
            <person name="Ohm R."/>
            <person name="Olson A."/>
            <person name="Spatafora J."/>
            <person name="Veneault-Fourrey C."/>
            <person name="Henrissat B."/>
            <person name="Grigoriev I."/>
            <person name="Martin F."/>
            <person name="Perotto S."/>
        </authorList>
    </citation>
    <scope>NUCLEOTIDE SEQUENCE [LARGE SCALE GENOMIC DNA]</scope>
    <source>
        <strain evidence="2 3">E</strain>
    </source>
</reference>